<dbReference type="EMBL" id="JAMOKX010000002">
    <property type="protein sequence ID" value="MCL9819155.1"/>
    <property type="molecule type" value="Genomic_DNA"/>
</dbReference>
<accession>A0ABT0TTA2</accession>
<feature type="domain" description="Gfo/Idh/MocA-like oxidoreductase N-terminal" evidence="1">
    <location>
        <begin position="1"/>
        <end position="119"/>
    </location>
</feature>
<gene>
    <name evidence="3" type="ORF">NCR95_03065</name>
</gene>
<dbReference type="SUPFAM" id="SSF51735">
    <property type="entry name" value="NAD(P)-binding Rossmann-fold domains"/>
    <property type="match status" value="1"/>
</dbReference>
<dbReference type="SUPFAM" id="SSF55347">
    <property type="entry name" value="Glyceraldehyde-3-phosphate dehydrogenase-like, C-terminal domain"/>
    <property type="match status" value="1"/>
</dbReference>
<dbReference type="RefSeq" id="WP_112057989.1">
    <property type="nucleotide sequence ID" value="NZ_JAMOKV010000002.1"/>
</dbReference>
<evidence type="ECO:0000259" key="2">
    <source>
        <dbReference type="Pfam" id="PF22725"/>
    </source>
</evidence>
<dbReference type="PANTHER" id="PTHR43377">
    <property type="entry name" value="BILIVERDIN REDUCTASE A"/>
    <property type="match status" value="1"/>
</dbReference>
<dbReference type="PANTHER" id="PTHR43377:SF6">
    <property type="entry name" value="GFO_IDH_MOCA-LIKE OXIDOREDUCTASE N-TERMINAL DOMAIN-CONTAINING PROTEIN"/>
    <property type="match status" value="1"/>
</dbReference>
<organism evidence="3 4">
    <name type="scientific">Helicobacter colisuis</name>
    <dbReference type="NCBI Taxonomy" id="2949739"/>
    <lineage>
        <taxon>Bacteria</taxon>
        <taxon>Pseudomonadati</taxon>
        <taxon>Campylobacterota</taxon>
        <taxon>Epsilonproteobacteria</taxon>
        <taxon>Campylobacterales</taxon>
        <taxon>Helicobacteraceae</taxon>
        <taxon>Helicobacter</taxon>
    </lineage>
</organism>
<dbReference type="Pfam" id="PF01408">
    <property type="entry name" value="GFO_IDH_MocA"/>
    <property type="match status" value="1"/>
</dbReference>
<dbReference type="InterPro" id="IPR036291">
    <property type="entry name" value="NAD(P)-bd_dom_sf"/>
</dbReference>
<comment type="caution">
    <text evidence="3">The sequence shown here is derived from an EMBL/GenBank/DDBJ whole genome shotgun (WGS) entry which is preliminary data.</text>
</comment>
<evidence type="ECO:0000259" key="1">
    <source>
        <dbReference type="Pfam" id="PF01408"/>
    </source>
</evidence>
<dbReference type="InterPro" id="IPR000683">
    <property type="entry name" value="Gfo/Idh/MocA-like_OxRdtase_N"/>
</dbReference>
<dbReference type="Proteomes" id="UP001057522">
    <property type="component" value="Unassembled WGS sequence"/>
</dbReference>
<reference evidence="3" key="1">
    <citation type="submission" date="2022-06" db="EMBL/GenBank/DDBJ databases">
        <title>Helicobacter colisuis sp. nov.</title>
        <authorList>
            <person name="Papic B."/>
            <person name="Gruntar I."/>
        </authorList>
    </citation>
    <scope>NUCLEOTIDE SEQUENCE</scope>
    <source>
        <strain evidence="3">11154-15</strain>
    </source>
</reference>
<keyword evidence="4" id="KW-1185">Reference proteome</keyword>
<protein>
    <submittedName>
        <fullName evidence="3">Gfo/Idh/MocA family oxidoreductase</fullName>
    </submittedName>
</protein>
<dbReference type="InterPro" id="IPR055170">
    <property type="entry name" value="GFO_IDH_MocA-like_dom"/>
</dbReference>
<dbReference type="Gene3D" id="3.40.50.720">
    <property type="entry name" value="NAD(P)-binding Rossmann-like Domain"/>
    <property type="match status" value="1"/>
</dbReference>
<feature type="domain" description="GFO/IDH/MocA-like oxidoreductase" evidence="2">
    <location>
        <begin position="159"/>
        <end position="231"/>
    </location>
</feature>
<dbReference type="Gene3D" id="3.30.360.10">
    <property type="entry name" value="Dihydrodipicolinate Reductase, domain 2"/>
    <property type="match status" value="1"/>
</dbReference>
<sequence>MKVALVGYGYWGINLAKTINANPNLELYSIFDLSKERISTAKEQYSFKEFQSYEELLGDDSIEAIFIATPPQSHYQVAYASLEAGKHTFVEKPYTTSLEEAYALINLAEKKSLITMVDHVFVYSEPVKYLKSNIQKFGDIVYINARRINLGLFQSAVDVLWDLAVHDLSIIDYLVGLDIKRVSAFTKKYGSFPNSAFGDVNIELQNGILIGLNVSWLSPIKIREMIIGGTKLTALYDDTKQDKIKLYNAGVVLNEEFGKAKLYEKMVQYKYGEEEIPKISNKMSLDNSVKFFYDSIVSKKIPMENHRGIISVIKTLELISKIG</sequence>
<name>A0ABT0TTA2_9HELI</name>
<evidence type="ECO:0000313" key="3">
    <source>
        <dbReference type="EMBL" id="MCL9819155.1"/>
    </source>
</evidence>
<proteinExistence type="predicted"/>
<dbReference type="InterPro" id="IPR051450">
    <property type="entry name" value="Gfo/Idh/MocA_Oxidoreductases"/>
</dbReference>
<evidence type="ECO:0000313" key="4">
    <source>
        <dbReference type="Proteomes" id="UP001057522"/>
    </source>
</evidence>
<dbReference type="Pfam" id="PF22725">
    <property type="entry name" value="GFO_IDH_MocA_C3"/>
    <property type="match status" value="1"/>
</dbReference>